<comment type="caution">
    <text evidence="1">The sequence shown here is derived from an EMBL/GenBank/DDBJ whole genome shotgun (WGS) entry which is preliminary data.</text>
</comment>
<dbReference type="Proteomes" id="UP001239111">
    <property type="component" value="Chromosome 4"/>
</dbReference>
<name>A0ACC2N0U7_9HYME</name>
<accession>A0ACC2N0U7</accession>
<organism evidence="1 2">
    <name type="scientific">Eretmocerus hayati</name>
    <dbReference type="NCBI Taxonomy" id="131215"/>
    <lineage>
        <taxon>Eukaryota</taxon>
        <taxon>Metazoa</taxon>
        <taxon>Ecdysozoa</taxon>
        <taxon>Arthropoda</taxon>
        <taxon>Hexapoda</taxon>
        <taxon>Insecta</taxon>
        <taxon>Pterygota</taxon>
        <taxon>Neoptera</taxon>
        <taxon>Endopterygota</taxon>
        <taxon>Hymenoptera</taxon>
        <taxon>Apocrita</taxon>
        <taxon>Proctotrupomorpha</taxon>
        <taxon>Chalcidoidea</taxon>
        <taxon>Aphelinidae</taxon>
        <taxon>Aphelininae</taxon>
        <taxon>Eretmocerus</taxon>
    </lineage>
</organism>
<dbReference type="EMBL" id="CM056744">
    <property type="protein sequence ID" value="KAJ8664727.1"/>
    <property type="molecule type" value="Genomic_DNA"/>
</dbReference>
<proteinExistence type="predicted"/>
<sequence>MISESRYYIVKKNGNEEYNDDVFFARDLDEGEATCYQNGAPILTKVKDVTYLVGFSNGNVNDCQNNGYGIYVNIAKYYKWMLQYLEELANPANLFMRPSFRIAGGNQAKIEDHPYEVSIERDDETYCAGSIVDKNHVVTSAYCGSLIKFNSKSIRAGSNQRGNNSGDVYTVASVKLHEDYNPTTLENNIAIIRIREEFKGIAKPILPNIDSSNVITGSEGIVSGWGKLNVLEKTDTLREVKMKVIDKVECGKVMEAPRDKEFCAGDLNLGKATCYGDAGAPFVKMIGSELRLIGFLSWRVGNCHGDRPDVYINIADYANWITFNMNQS</sequence>
<evidence type="ECO:0000313" key="2">
    <source>
        <dbReference type="Proteomes" id="UP001239111"/>
    </source>
</evidence>
<evidence type="ECO:0000313" key="1">
    <source>
        <dbReference type="EMBL" id="KAJ8664727.1"/>
    </source>
</evidence>
<gene>
    <name evidence="1" type="ORF">QAD02_006389</name>
</gene>
<reference evidence="1" key="1">
    <citation type="submission" date="2023-04" db="EMBL/GenBank/DDBJ databases">
        <title>A chromosome-level genome assembly of the parasitoid wasp Eretmocerus hayati.</title>
        <authorList>
            <person name="Zhong Y."/>
            <person name="Liu S."/>
            <person name="Liu Y."/>
        </authorList>
    </citation>
    <scope>NUCLEOTIDE SEQUENCE</scope>
    <source>
        <strain evidence="1">ZJU_SS_LIU_2023</strain>
    </source>
</reference>
<protein>
    <submittedName>
        <fullName evidence="1">Uncharacterized protein</fullName>
    </submittedName>
</protein>
<keyword evidence="2" id="KW-1185">Reference proteome</keyword>